<evidence type="ECO:0000313" key="1">
    <source>
        <dbReference type="EMBL" id="KAI4870038.1"/>
    </source>
</evidence>
<reference evidence="1 2" key="1">
    <citation type="journal article" date="2022" name="New Phytol.">
        <title>Ecological generalism drives hyperdiversity of secondary metabolite gene clusters in xylarialean endophytes.</title>
        <authorList>
            <person name="Franco M.E.E."/>
            <person name="Wisecaver J.H."/>
            <person name="Arnold A.E."/>
            <person name="Ju Y.M."/>
            <person name="Slot J.C."/>
            <person name="Ahrendt S."/>
            <person name="Moore L.P."/>
            <person name="Eastman K.E."/>
            <person name="Scott K."/>
            <person name="Konkel Z."/>
            <person name="Mondo S.J."/>
            <person name="Kuo A."/>
            <person name="Hayes R.D."/>
            <person name="Haridas S."/>
            <person name="Andreopoulos B."/>
            <person name="Riley R."/>
            <person name="LaButti K."/>
            <person name="Pangilinan J."/>
            <person name="Lipzen A."/>
            <person name="Amirebrahimi M."/>
            <person name="Yan J."/>
            <person name="Adam C."/>
            <person name="Keymanesh K."/>
            <person name="Ng V."/>
            <person name="Louie K."/>
            <person name="Northen T."/>
            <person name="Drula E."/>
            <person name="Henrissat B."/>
            <person name="Hsieh H.M."/>
            <person name="Youens-Clark K."/>
            <person name="Lutzoni F."/>
            <person name="Miadlikowska J."/>
            <person name="Eastwood D.C."/>
            <person name="Hamelin R.C."/>
            <person name="Grigoriev I.V."/>
            <person name="U'Ren J.M."/>
        </authorList>
    </citation>
    <scope>NUCLEOTIDE SEQUENCE [LARGE SCALE GENOMIC DNA]</scope>
    <source>
        <strain evidence="1 2">CBS 119005</strain>
    </source>
</reference>
<dbReference type="EMBL" id="MU393426">
    <property type="protein sequence ID" value="KAI4870038.1"/>
    <property type="molecule type" value="Genomic_DNA"/>
</dbReference>
<sequence length="271" mass="31610">MNCSFFSGFNMRFRPISFEVADRHELFETGLDNLPRRPPLPFFRVGKREKCDEHRQIDRWRLGDPQQVGCPIETDVSTTLRTSAQLAAIGVCLFSHFMFVRLTYIWTLDFERTVWFIHGKPPRPPRQPSALYVNKLECRRSAHTSLTLTLTLLSLRPGEPGAKQAQARLCRQMQYAGMGCKVHDRRLVIKKNGNQSPGENRGGGSRRPTTSWLRHFRYEQKKDRWLPYGNCCFSSCPSFSFSRSRTCCEWGIRSYRFIPTRRKQTVLQLQL</sequence>
<dbReference type="Proteomes" id="UP001497700">
    <property type="component" value="Unassembled WGS sequence"/>
</dbReference>
<accession>A0ACB9ZEG1</accession>
<organism evidence="1 2">
    <name type="scientific">Hypoxylon rubiginosum</name>
    <dbReference type="NCBI Taxonomy" id="110542"/>
    <lineage>
        <taxon>Eukaryota</taxon>
        <taxon>Fungi</taxon>
        <taxon>Dikarya</taxon>
        <taxon>Ascomycota</taxon>
        <taxon>Pezizomycotina</taxon>
        <taxon>Sordariomycetes</taxon>
        <taxon>Xylariomycetidae</taxon>
        <taxon>Xylariales</taxon>
        <taxon>Hypoxylaceae</taxon>
        <taxon>Hypoxylon</taxon>
    </lineage>
</organism>
<keyword evidence="2" id="KW-1185">Reference proteome</keyword>
<comment type="caution">
    <text evidence="1">The sequence shown here is derived from an EMBL/GenBank/DDBJ whole genome shotgun (WGS) entry which is preliminary data.</text>
</comment>
<gene>
    <name evidence="1" type="ORF">F4820DRAFT_318660</name>
</gene>
<name>A0ACB9ZEG1_9PEZI</name>
<protein>
    <submittedName>
        <fullName evidence="1">Uncharacterized protein</fullName>
    </submittedName>
</protein>
<proteinExistence type="predicted"/>
<evidence type="ECO:0000313" key="2">
    <source>
        <dbReference type="Proteomes" id="UP001497700"/>
    </source>
</evidence>